<evidence type="ECO:0000256" key="1">
    <source>
        <dbReference type="SAM" id="Phobius"/>
    </source>
</evidence>
<organism evidence="2 3">
    <name type="scientific">Candidatus Peribacter riflensis</name>
    <dbReference type="NCBI Taxonomy" id="1735162"/>
    <lineage>
        <taxon>Bacteria</taxon>
        <taxon>Candidatus Peregrinibacteriota</taxon>
        <taxon>Candidatus Peribacteria</taxon>
        <taxon>Candidatus Peribacterales</taxon>
        <taxon>Candidatus Peribacteraceae</taxon>
        <taxon>Candidatus Peribacter</taxon>
    </lineage>
</organism>
<protein>
    <submittedName>
        <fullName evidence="2">Uncharacterized protein</fullName>
    </submittedName>
</protein>
<accession>A0A0S1SRY9</accession>
<feature type="transmembrane region" description="Helical" evidence="1">
    <location>
        <begin position="20"/>
        <end position="42"/>
    </location>
</feature>
<sequence>MATTTIKPVKQHLHCASAQLVLMHALLITFISLAMVMSLPVLG</sequence>
<proteinExistence type="predicted"/>
<dbReference type="Proteomes" id="UP000069135">
    <property type="component" value="Chromosome"/>
</dbReference>
<reference evidence="3" key="1">
    <citation type="submission" date="2015-10" db="EMBL/GenBank/DDBJ databases">
        <title>Analysis of five complete genome sequences for members of the class Peribacteria in the recently recognized Peregrinibacteria bacterial phylum.</title>
        <authorList>
            <person name="Anantharaman K."/>
            <person name="Brown C.T."/>
            <person name="Burstein D."/>
            <person name="Castelle C.J."/>
            <person name="Probst A.J."/>
            <person name="Thomas B.C."/>
            <person name="Williams K.H."/>
            <person name="Banfield J.F."/>
        </authorList>
    </citation>
    <scope>NUCLEOTIDE SEQUENCE [LARGE SCALE GENOMIC DNA]</scope>
</reference>
<keyword evidence="1" id="KW-0472">Membrane</keyword>
<accession>A0A0S1SW75</accession>
<accession>A0A0S1SEJ0</accession>
<accession>A0A0S1SND0</accession>
<keyword evidence="1" id="KW-0812">Transmembrane</keyword>
<dbReference type="AlphaFoldDB" id="A0A0S1SND0"/>
<dbReference type="EMBL" id="CP013065">
    <property type="protein sequence ID" value="ALM13079.1"/>
    <property type="molecule type" value="Genomic_DNA"/>
</dbReference>
<reference evidence="2 3" key="2">
    <citation type="journal article" date="2016" name="PeerJ">
        <title>Analysis of five complete genome sequences for members of the class Peribacteria in the recently recognized Peregrinibacteria bacterial phylum.</title>
        <authorList>
            <person name="Anantharaman K."/>
            <person name="Brown C.T."/>
            <person name="Burstein D."/>
            <person name="Castelle C.J."/>
            <person name="Probst A.J."/>
            <person name="Thomas B.C."/>
            <person name="Williams K.H."/>
            <person name="Banfield J.F."/>
        </authorList>
    </citation>
    <scope>NUCLEOTIDE SEQUENCE [LARGE SCALE GENOMIC DNA]</scope>
    <source>
        <strain evidence="2">RIFOXYD1_FULL_PER-ii_59_16</strain>
    </source>
</reference>
<dbReference type="KEGG" id="prf:PeribacterA2_0383"/>
<keyword evidence="1" id="KW-1133">Transmembrane helix</keyword>
<gene>
    <name evidence="2" type="ORF">PeribacterD1_0383</name>
</gene>
<accession>A0A0S1SGF0</accession>
<evidence type="ECO:0000313" key="2">
    <source>
        <dbReference type="EMBL" id="ALM13079.1"/>
    </source>
</evidence>
<name>A0A0S1SND0_9BACT</name>
<evidence type="ECO:0000313" key="3">
    <source>
        <dbReference type="Proteomes" id="UP000069135"/>
    </source>
</evidence>